<sequence length="107" mass="12099">MSSLAIILLSANAMLSLSMLTVCKQKKRKKIYKPGHIPEFENPENEESDTYYGLNSSRLFPDREKGRLNRSAMDEGKDKVEGTTPLSRTPQSDVLDNAIQLEQKKKV</sequence>
<evidence type="ECO:0000256" key="2">
    <source>
        <dbReference type="SAM" id="Phobius"/>
    </source>
</evidence>
<dbReference type="AlphaFoldDB" id="A0AAN8IL98"/>
<evidence type="ECO:0000313" key="3">
    <source>
        <dbReference type="EMBL" id="KAK5977701.1"/>
    </source>
</evidence>
<feature type="compositionally biased region" description="Polar residues" evidence="1">
    <location>
        <begin position="84"/>
        <end position="94"/>
    </location>
</feature>
<gene>
    <name evidence="3" type="ORF">GCK32_011867</name>
</gene>
<protein>
    <submittedName>
        <fullName evidence="3">Uncharacterized protein</fullName>
    </submittedName>
</protein>
<proteinExistence type="predicted"/>
<comment type="caution">
    <text evidence="3">The sequence shown here is derived from an EMBL/GenBank/DDBJ whole genome shotgun (WGS) entry which is preliminary data.</text>
</comment>
<dbReference type="EMBL" id="WIXE01010269">
    <property type="protein sequence ID" value="KAK5977701.1"/>
    <property type="molecule type" value="Genomic_DNA"/>
</dbReference>
<reference evidence="3 4" key="1">
    <citation type="submission" date="2019-10" db="EMBL/GenBank/DDBJ databases">
        <title>Assembly and Annotation for the nematode Trichostrongylus colubriformis.</title>
        <authorList>
            <person name="Martin J."/>
        </authorList>
    </citation>
    <scope>NUCLEOTIDE SEQUENCE [LARGE SCALE GENOMIC DNA]</scope>
    <source>
        <strain evidence="3">G859</strain>
        <tissue evidence="3">Whole worm</tissue>
    </source>
</reference>
<organism evidence="3 4">
    <name type="scientific">Trichostrongylus colubriformis</name>
    <name type="common">Black scour worm</name>
    <dbReference type="NCBI Taxonomy" id="6319"/>
    <lineage>
        <taxon>Eukaryota</taxon>
        <taxon>Metazoa</taxon>
        <taxon>Ecdysozoa</taxon>
        <taxon>Nematoda</taxon>
        <taxon>Chromadorea</taxon>
        <taxon>Rhabditida</taxon>
        <taxon>Rhabditina</taxon>
        <taxon>Rhabditomorpha</taxon>
        <taxon>Strongyloidea</taxon>
        <taxon>Trichostrongylidae</taxon>
        <taxon>Trichostrongylus</taxon>
    </lineage>
</organism>
<feature type="compositionally biased region" description="Basic and acidic residues" evidence="1">
    <location>
        <begin position="60"/>
        <end position="81"/>
    </location>
</feature>
<dbReference type="Proteomes" id="UP001331761">
    <property type="component" value="Unassembled WGS sequence"/>
</dbReference>
<evidence type="ECO:0000256" key="1">
    <source>
        <dbReference type="SAM" id="MobiDB-lite"/>
    </source>
</evidence>
<name>A0AAN8IL98_TRICO</name>
<keyword evidence="2" id="KW-0472">Membrane</keyword>
<feature type="transmembrane region" description="Helical" evidence="2">
    <location>
        <begin position="6"/>
        <end position="23"/>
    </location>
</feature>
<keyword evidence="2" id="KW-1133">Transmembrane helix</keyword>
<keyword evidence="4" id="KW-1185">Reference proteome</keyword>
<feature type="region of interest" description="Disordered" evidence="1">
    <location>
        <begin position="34"/>
        <end position="107"/>
    </location>
</feature>
<keyword evidence="2" id="KW-0812">Transmembrane</keyword>
<evidence type="ECO:0000313" key="4">
    <source>
        <dbReference type="Proteomes" id="UP001331761"/>
    </source>
</evidence>
<accession>A0AAN8IL98</accession>